<accession>A0A1I6E400</accession>
<keyword evidence="2" id="KW-1185">Reference proteome</keyword>
<proteinExistence type="predicted"/>
<dbReference type="SUPFAM" id="SSF55874">
    <property type="entry name" value="ATPase domain of HSP90 chaperone/DNA topoisomerase II/histidine kinase"/>
    <property type="match status" value="1"/>
</dbReference>
<name>A0A1I6E400_9FIRM</name>
<dbReference type="InterPro" id="IPR036890">
    <property type="entry name" value="HATPase_C_sf"/>
</dbReference>
<dbReference type="OrthoDB" id="3194831at2"/>
<dbReference type="AlphaFoldDB" id="A0A1I6E400"/>
<gene>
    <name evidence="1" type="ORF">SAMN05660706_12540</name>
</gene>
<evidence type="ECO:0000313" key="2">
    <source>
        <dbReference type="Proteomes" id="UP000199584"/>
    </source>
</evidence>
<sequence>MSLTINVLEWDHTELRYLVEQFSPHFRNPSQRKGLVLDFSNLSFAKPHVLLMVGCFANYLEALGVINEKDYYYIPPNKKDVHNYMCRIDFYKMVGINEPEEFTRWDGSGRFVEVCQTNRKNTFEVVNKIIDVLNTQFTDIDQTVLWGIDWSLNEVLDNIIIHAHSIIGGYVMVQNYYDRVDIAICDCGVGIASNIHSKWEKLSYTEALEHAIKKGVTTNKEGAGAGLYYASKIIMANNGIMSIYSGPAQLIIENGNISSVETPYFQGTMVYLSYNKKHSINHNDIWEESIPVTIDNYISEEEDLW</sequence>
<dbReference type="STRING" id="39060.SAMN05660706_12540"/>
<dbReference type="Proteomes" id="UP000199584">
    <property type="component" value="Unassembled WGS sequence"/>
</dbReference>
<dbReference type="EMBL" id="FOYM01000025">
    <property type="protein sequence ID" value="SFR12504.1"/>
    <property type="molecule type" value="Genomic_DNA"/>
</dbReference>
<dbReference type="RefSeq" id="WP_092485627.1">
    <property type="nucleotide sequence ID" value="NZ_FOYM01000025.1"/>
</dbReference>
<evidence type="ECO:0000313" key="1">
    <source>
        <dbReference type="EMBL" id="SFR12504.1"/>
    </source>
</evidence>
<protein>
    <recommendedName>
        <fullName evidence="3">Histidine kinase-, DNA gyrase B-, and HSP90-like ATPase</fullName>
    </recommendedName>
</protein>
<organism evidence="1 2">
    <name type="scientific">Desulfoscipio geothermicus DSM 3669</name>
    <dbReference type="NCBI Taxonomy" id="1121426"/>
    <lineage>
        <taxon>Bacteria</taxon>
        <taxon>Bacillati</taxon>
        <taxon>Bacillota</taxon>
        <taxon>Clostridia</taxon>
        <taxon>Eubacteriales</taxon>
        <taxon>Desulfallaceae</taxon>
        <taxon>Desulfoscipio</taxon>
    </lineage>
</organism>
<reference evidence="2" key="1">
    <citation type="submission" date="2016-10" db="EMBL/GenBank/DDBJ databases">
        <authorList>
            <person name="Varghese N."/>
            <person name="Submissions S."/>
        </authorList>
    </citation>
    <scope>NUCLEOTIDE SEQUENCE [LARGE SCALE GENOMIC DNA]</scope>
    <source>
        <strain evidence="2">DSM 3669</strain>
    </source>
</reference>
<dbReference type="Gene3D" id="3.30.565.10">
    <property type="entry name" value="Histidine kinase-like ATPase, C-terminal domain"/>
    <property type="match status" value="1"/>
</dbReference>
<evidence type="ECO:0008006" key="3">
    <source>
        <dbReference type="Google" id="ProtNLM"/>
    </source>
</evidence>